<dbReference type="Pfam" id="PF01369">
    <property type="entry name" value="Sec7"/>
    <property type="match status" value="1"/>
</dbReference>
<evidence type="ECO:0000259" key="2">
    <source>
        <dbReference type="PROSITE" id="PS50190"/>
    </source>
</evidence>
<feature type="domain" description="SEC7" evidence="2">
    <location>
        <begin position="86"/>
        <end position="308"/>
    </location>
</feature>
<dbReference type="GO" id="GO:0032012">
    <property type="term" value="P:regulation of ARF protein signal transduction"/>
    <property type="evidence" value="ECO:0007669"/>
    <property type="project" value="InterPro"/>
</dbReference>
<feature type="compositionally biased region" description="Low complexity" evidence="1">
    <location>
        <begin position="40"/>
        <end position="57"/>
    </location>
</feature>
<dbReference type="EMBL" id="KV784355">
    <property type="protein sequence ID" value="OEU19813.1"/>
    <property type="molecule type" value="Genomic_DNA"/>
</dbReference>
<proteinExistence type="predicted"/>
<sequence>MDIETYSVNNGVIIEEPKNTSPSIEAACNLVQRLLVQLTDTDSPPSNSGNNNDYNNTKEASKNSRQPPSPTQTSSDIERTTTQTSSIKSSSSHKDESHAGASETKNNLNVAFNISREKGLIKAIDYLIACNVLTVSPRDISSFLRIHCEDLNPSDLGSYLGEGGSDPSETEFWNLIRFNYIRAISFVGMTVEEGLRHLLTQGGFRLPGEAQQIDRLISTFARCYWEDNAGDLINCPIKDEDTIFVLSFAIIMLNTDLHKSHHVTKGKKKGQIKKMSRDEFIANLRGVNKGNEIDREYLSNIYDGIEANAIVL</sequence>
<evidence type="ECO:0000313" key="4">
    <source>
        <dbReference type="Proteomes" id="UP000095751"/>
    </source>
</evidence>
<organism evidence="3 4">
    <name type="scientific">Fragilariopsis cylindrus CCMP1102</name>
    <dbReference type="NCBI Taxonomy" id="635003"/>
    <lineage>
        <taxon>Eukaryota</taxon>
        <taxon>Sar</taxon>
        <taxon>Stramenopiles</taxon>
        <taxon>Ochrophyta</taxon>
        <taxon>Bacillariophyta</taxon>
        <taxon>Bacillariophyceae</taxon>
        <taxon>Bacillariophycidae</taxon>
        <taxon>Bacillariales</taxon>
        <taxon>Bacillariaceae</taxon>
        <taxon>Fragilariopsis</taxon>
    </lineage>
</organism>
<dbReference type="InterPro" id="IPR000904">
    <property type="entry name" value="Sec7_dom"/>
</dbReference>
<reference evidence="3 4" key="1">
    <citation type="submission" date="2016-09" db="EMBL/GenBank/DDBJ databases">
        <title>Extensive genetic diversity and differential bi-allelic expression allows diatom success in the polar Southern Ocean.</title>
        <authorList>
            <consortium name="DOE Joint Genome Institute"/>
            <person name="Mock T."/>
            <person name="Otillar R.P."/>
            <person name="Strauss J."/>
            <person name="Dupont C."/>
            <person name="Frickenhaus S."/>
            <person name="Maumus F."/>
            <person name="Mcmullan M."/>
            <person name="Sanges R."/>
            <person name="Schmutz J."/>
            <person name="Toseland A."/>
            <person name="Valas R."/>
            <person name="Veluchamy A."/>
            <person name="Ward B.J."/>
            <person name="Allen A."/>
            <person name="Barry K."/>
            <person name="Falciatore A."/>
            <person name="Ferrante M."/>
            <person name="Fortunato A.E."/>
            <person name="Gloeckner G."/>
            <person name="Gruber A."/>
            <person name="Hipkin R."/>
            <person name="Janech M."/>
            <person name="Kroth P."/>
            <person name="Leese F."/>
            <person name="Lindquist E."/>
            <person name="Lyon B.R."/>
            <person name="Martin J."/>
            <person name="Mayer C."/>
            <person name="Parker M."/>
            <person name="Quesneville H."/>
            <person name="Raymond J."/>
            <person name="Uhlig C."/>
            <person name="Valentin K.U."/>
            <person name="Worden A.Z."/>
            <person name="Armbrust E.V."/>
            <person name="Bowler C."/>
            <person name="Green B."/>
            <person name="Moulton V."/>
            <person name="Van Oosterhout C."/>
            <person name="Grigoriev I."/>
        </authorList>
    </citation>
    <scope>NUCLEOTIDE SEQUENCE [LARGE SCALE GENOMIC DNA]</scope>
    <source>
        <strain evidence="3 4">CCMP1102</strain>
    </source>
</reference>
<dbReference type="SUPFAM" id="SSF48425">
    <property type="entry name" value="Sec7 domain"/>
    <property type="match status" value="1"/>
</dbReference>
<accession>A0A1E7FPT4</accession>
<dbReference type="InterPro" id="IPR035999">
    <property type="entry name" value="Sec7_dom_sf"/>
</dbReference>
<feature type="region of interest" description="Disordered" evidence="1">
    <location>
        <begin position="40"/>
        <end position="102"/>
    </location>
</feature>
<dbReference type="InterPro" id="IPR023394">
    <property type="entry name" value="Sec7_C_sf"/>
</dbReference>
<dbReference type="Gene3D" id="1.10.1000.11">
    <property type="entry name" value="Arf Nucleotide-binding Site Opener,domain 2"/>
    <property type="match status" value="1"/>
</dbReference>
<evidence type="ECO:0000313" key="3">
    <source>
        <dbReference type="EMBL" id="OEU19813.1"/>
    </source>
</evidence>
<dbReference type="CDD" id="cd00171">
    <property type="entry name" value="Sec7"/>
    <property type="match status" value="1"/>
</dbReference>
<dbReference type="OrthoDB" id="430364at2759"/>
<dbReference type="PROSITE" id="PS50190">
    <property type="entry name" value="SEC7"/>
    <property type="match status" value="1"/>
</dbReference>
<keyword evidence="4" id="KW-1185">Reference proteome</keyword>
<protein>
    <submittedName>
        <fullName evidence="3">SEC7-like protein</fullName>
    </submittedName>
</protein>
<dbReference type="AlphaFoldDB" id="A0A1E7FPT4"/>
<dbReference type="GO" id="GO:0005085">
    <property type="term" value="F:guanyl-nucleotide exchange factor activity"/>
    <property type="evidence" value="ECO:0007669"/>
    <property type="project" value="InterPro"/>
</dbReference>
<dbReference type="InParanoid" id="A0A1E7FPT4"/>
<dbReference type="SMART" id="SM00222">
    <property type="entry name" value="Sec7"/>
    <property type="match status" value="1"/>
</dbReference>
<gene>
    <name evidence="3" type="ORF">FRACYDRAFT_182282</name>
</gene>
<feature type="non-terminal residue" evidence="3">
    <location>
        <position position="312"/>
    </location>
</feature>
<dbReference type="Gene3D" id="1.10.220.20">
    <property type="match status" value="1"/>
</dbReference>
<dbReference type="PANTHER" id="PTHR10663">
    <property type="entry name" value="GUANYL-NUCLEOTIDE EXCHANGE FACTOR"/>
    <property type="match status" value="1"/>
</dbReference>
<dbReference type="Proteomes" id="UP000095751">
    <property type="component" value="Unassembled WGS sequence"/>
</dbReference>
<evidence type="ECO:0000256" key="1">
    <source>
        <dbReference type="SAM" id="MobiDB-lite"/>
    </source>
</evidence>
<feature type="compositionally biased region" description="Low complexity" evidence="1">
    <location>
        <begin position="71"/>
        <end position="90"/>
    </location>
</feature>
<name>A0A1E7FPT4_9STRA</name>
<dbReference type="KEGG" id="fcy:FRACYDRAFT_182282"/>